<organism evidence="1 2">
    <name type="scientific">Botryobasidium botryosum (strain FD-172 SS1)</name>
    <dbReference type="NCBI Taxonomy" id="930990"/>
    <lineage>
        <taxon>Eukaryota</taxon>
        <taxon>Fungi</taxon>
        <taxon>Dikarya</taxon>
        <taxon>Basidiomycota</taxon>
        <taxon>Agaricomycotina</taxon>
        <taxon>Agaricomycetes</taxon>
        <taxon>Cantharellales</taxon>
        <taxon>Botryobasidiaceae</taxon>
        <taxon>Botryobasidium</taxon>
    </lineage>
</organism>
<keyword evidence="2" id="KW-1185">Reference proteome</keyword>
<reference evidence="2" key="1">
    <citation type="journal article" date="2014" name="Proc. Natl. Acad. Sci. U.S.A.">
        <title>Extensive sampling of basidiomycete genomes demonstrates inadequacy of the white-rot/brown-rot paradigm for wood decay fungi.</title>
        <authorList>
            <person name="Riley R."/>
            <person name="Salamov A.A."/>
            <person name="Brown D.W."/>
            <person name="Nagy L.G."/>
            <person name="Floudas D."/>
            <person name="Held B.W."/>
            <person name="Levasseur A."/>
            <person name="Lombard V."/>
            <person name="Morin E."/>
            <person name="Otillar R."/>
            <person name="Lindquist E.A."/>
            <person name="Sun H."/>
            <person name="LaButti K.M."/>
            <person name="Schmutz J."/>
            <person name="Jabbour D."/>
            <person name="Luo H."/>
            <person name="Baker S.E."/>
            <person name="Pisabarro A.G."/>
            <person name="Walton J.D."/>
            <person name="Blanchette R.A."/>
            <person name="Henrissat B."/>
            <person name="Martin F."/>
            <person name="Cullen D."/>
            <person name="Hibbett D.S."/>
            <person name="Grigoriev I.V."/>
        </authorList>
    </citation>
    <scope>NUCLEOTIDE SEQUENCE [LARGE SCALE GENOMIC DNA]</scope>
    <source>
        <strain evidence="2">FD-172 SS1</strain>
    </source>
</reference>
<name>A0A067M3D2_BOTB1</name>
<proteinExistence type="predicted"/>
<accession>A0A067M3D2</accession>
<dbReference type="Proteomes" id="UP000027195">
    <property type="component" value="Unassembled WGS sequence"/>
</dbReference>
<dbReference type="InParanoid" id="A0A067M3D2"/>
<gene>
    <name evidence="1" type="ORF">BOTBODRAFT_178452</name>
</gene>
<evidence type="ECO:0000313" key="2">
    <source>
        <dbReference type="Proteomes" id="UP000027195"/>
    </source>
</evidence>
<evidence type="ECO:0000313" key="1">
    <source>
        <dbReference type="EMBL" id="KDQ10079.1"/>
    </source>
</evidence>
<dbReference type="HOGENOM" id="CLU_153326_0_0_1"/>
<dbReference type="EMBL" id="KL198071">
    <property type="protein sequence ID" value="KDQ10079.1"/>
    <property type="molecule type" value="Genomic_DNA"/>
</dbReference>
<sequence>MACLAVQLVDSNAPSSSPTHISTRFSYLIADSIAMSCLTKSMLEWLITSKENCTIPTLFKGRWADLHGAKTSSHKPLLRVKVLYGRDGLVRAKLINAKTARVYIPWTAVGHQVDVDAICNALHEEGLKQLQNLSYPPPP</sequence>
<protein>
    <submittedName>
        <fullName evidence="1">Uncharacterized protein</fullName>
    </submittedName>
</protein>
<dbReference type="AlphaFoldDB" id="A0A067M3D2"/>